<dbReference type="PROSITE" id="PS50235">
    <property type="entry name" value="USP_3"/>
    <property type="match status" value="1"/>
</dbReference>
<dbReference type="Gene3D" id="1.10.8.10">
    <property type="entry name" value="DNA helicase RuvA subunit, C-terminal domain"/>
    <property type="match status" value="2"/>
</dbReference>
<dbReference type="GO" id="GO:0005634">
    <property type="term" value="C:nucleus"/>
    <property type="evidence" value="ECO:0007669"/>
    <property type="project" value="TreeGrafter"/>
</dbReference>
<keyword evidence="14 17" id="KW-0862">Zinc</keyword>
<keyword evidence="5" id="KW-1017">Isopeptide bond</keyword>
<dbReference type="PANTHER" id="PTHR24006">
    <property type="entry name" value="UBIQUITIN CARBOXYL-TERMINAL HYDROLASE"/>
    <property type="match status" value="1"/>
</dbReference>
<gene>
    <name evidence="26" type="primary">Usp13</name>
</gene>
<sequence>MQRRGALFGVLGGGRKMAAGDVGELLVPHMPTIRVPRSGDRVYKSECAFSYDSPNSEGGLYVCMNTFLAFGREHVERHFRKTGQSVYMHLKRHVREKVRGASGGALPKRRNSKIFLDLDTDDDLNNDDFEYEDEAKLVIFPDHYEIALPNIEELPALVTIACDAVLSSKSPYRKQDPDTWENELPVSKYANNLTQLDNGVRIPPSGWKCARCDLRENLWLNLTDGSILCGKWFFDSSGGNGHALEHYRDMGYPLAVKLGTITPDGADVYSFQEEEPVLDPHLAKHLAHFGIDMLHMHGTENGLRDNDIKPRVSEWEVIQESGTKLKPMYGPGYTGLKNLGNSCYLSSVMQAIFSIPEFQRAYVGNLPRIFDYSPLDPTQDFNTQMTKLGHGLLSGQYSKPPVKSEIIEQVMKEEHKFLSKIVNGLGSSEPEDLSSYEFSGVKEGDELIAYELTRREAEANRRPLPELVRAKIPFSACLQAFSEPENVDDFWSSALQAKSAGVKTSRFASFPEYLVVQIKKFTFGLDWVPKKFDVSIDMPDLLDINHLRARGLQPGEEELPDISPPIVIPDDSKARLMNQLIDPSDIDESSVMQLAEMGFPLEACRKAVYFTGNMGAEVAFNWIIVHMEEPDFAEPLTMPGYGGAASAGASVFGATGLDNQPPEEIVAIITSMGFQRNQAVQALRATNHNLERALDWIFSHPEFEEDSNFVIEMENNANANIVSEAKPEGPRVKDGSGMYELFAFISHMGTSTMSGHYVCHIKKEGRWVIYNDHKVCASERPPKDLGYMYFYRRIPS</sequence>
<dbReference type="Pfam" id="PF17807">
    <property type="entry name" value="zf-UBP_var"/>
    <property type="match status" value="1"/>
</dbReference>
<evidence type="ECO:0000256" key="21">
    <source>
        <dbReference type="RuleBase" id="RU366025"/>
    </source>
</evidence>
<keyword evidence="9" id="KW-0677">Repeat</keyword>
<dbReference type="SMART" id="SM00290">
    <property type="entry name" value="ZnF_UBP"/>
    <property type="match status" value="1"/>
</dbReference>
<dbReference type="PROSITE" id="PS50030">
    <property type="entry name" value="UBA"/>
    <property type="match status" value="2"/>
</dbReference>
<dbReference type="Pfam" id="PF00443">
    <property type="entry name" value="UCH"/>
    <property type="match status" value="1"/>
</dbReference>
<keyword evidence="8 17" id="KW-0479">Metal-binding</keyword>
<comment type="subcellular location">
    <subcellularLocation>
        <location evidence="2">Cytoplasm</location>
    </subcellularLocation>
</comment>
<dbReference type="GO" id="GO:0004843">
    <property type="term" value="F:cysteine-type deubiquitinase activity"/>
    <property type="evidence" value="ECO:0007669"/>
    <property type="project" value="UniProtKB-UniRule"/>
</dbReference>
<dbReference type="InterPro" id="IPR001394">
    <property type="entry name" value="Peptidase_C19_UCH"/>
</dbReference>
<dbReference type="FunCoup" id="A0A6P3V8M3">
    <property type="interactions" value="3142"/>
</dbReference>
<comment type="catalytic activity">
    <reaction evidence="1 17 21">
        <text>Thiol-dependent hydrolysis of ester, thioester, amide, peptide and isopeptide bonds formed by the C-terminal Gly of ubiquitin (a 76-residue protein attached to proteins as an intracellular targeting signal).</text>
        <dbReference type="EC" id="3.4.19.12"/>
    </reaction>
</comment>
<evidence type="ECO:0000256" key="17">
    <source>
        <dbReference type="PIRNR" id="PIRNR016308"/>
    </source>
</evidence>
<keyword evidence="11 17" id="KW-0833">Ubl conjugation pathway</keyword>
<dbReference type="PROSITE" id="PS00973">
    <property type="entry name" value="USP_2"/>
    <property type="match status" value="1"/>
</dbReference>
<evidence type="ECO:0000256" key="4">
    <source>
        <dbReference type="ARBA" id="ARBA00022490"/>
    </source>
</evidence>
<dbReference type="SUPFAM" id="SSF46934">
    <property type="entry name" value="UBA-like"/>
    <property type="match status" value="1"/>
</dbReference>
<dbReference type="InterPro" id="IPR041432">
    <property type="entry name" value="UBP13_Znf-UBP_var"/>
</dbReference>
<proteinExistence type="inferred from homology"/>
<name>A0A6P3V8M3_OCTDE</name>
<dbReference type="GO" id="GO:0005829">
    <property type="term" value="C:cytosol"/>
    <property type="evidence" value="ECO:0007669"/>
    <property type="project" value="TreeGrafter"/>
</dbReference>
<feature type="domain" description="UBP-type" evidence="24">
    <location>
        <begin position="185"/>
        <end position="293"/>
    </location>
</feature>
<evidence type="ECO:0000256" key="1">
    <source>
        <dbReference type="ARBA" id="ARBA00000707"/>
    </source>
</evidence>
<evidence type="ECO:0000256" key="6">
    <source>
        <dbReference type="ARBA" id="ARBA00022553"/>
    </source>
</evidence>
<accession>A0A6P3V8M3</accession>
<dbReference type="EC" id="3.4.19.12" evidence="17 21"/>
<evidence type="ECO:0000256" key="7">
    <source>
        <dbReference type="ARBA" id="ARBA00022670"/>
    </source>
</evidence>
<feature type="domain" description="UBA" evidence="22">
    <location>
        <begin position="660"/>
        <end position="700"/>
    </location>
</feature>
<dbReference type="CDD" id="cd14386">
    <property type="entry name" value="UBA2_UBP5"/>
    <property type="match status" value="1"/>
</dbReference>
<evidence type="ECO:0000313" key="26">
    <source>
        <dbReference type="RefSeq" id="XP_012368434.1"/>
    </source>
</evidence>
<keyword evidence="6" id="KW-0597">Phosphoprotein</keyword>
<keyword evidence="10 20" id="KW-0863">Zinc-finger</keyword>
<dbReference type="InterPro" id="IPR018200">
    <property type="entry name" value="USP_CS"/>
</dbReference>
<evidence type="ECO:0000256" key="13">
    <source>
        <dbReference type="ARBA" id="ARBA00022807"/>
    </source>
</evidence>
<evidence type="ECO:0000256" key="2">
    <source>
        <dbReference type="ARBA" id="ARBA00004496"/>
    </source>
</evidence>
<feature type="binding site" evidence="19">
    <location>
        <position position="242"/>
    </location>
    <ligand>
        <name>Zn(2+)</name>
        <dbReference type="ChEBI" id="CHEBI:29105"/>
    </ligand>
</feature>
<dbReference type="GO" id="GO:0006508">
    <property type="term" value="P:proteolysis"/>
    <property type="evidence" value="ECO:0007669"/>
    <property type="project" value="UniProtKB-KW"/>
</dbReference>
<organism evidence="25 26">
    <name type="scientific">Octodon degus</name>
    <name type="common">Degu</name>
    <name type="synonym">Sciurus degus</name>
    <dbReference type="NCBI Taxonomy" id="10160"/>
    <lineage>
        <taxon>Eukaryota</taxon>
        <taxon>Metazoa</taxon>
        <taxon>Chordata</taxon>
        <taxon>Craniata</taxon>
        <taxon>Vertebrata</taxon>
        <taxon>Euteleostomi</taxon>
        <taxon>Mammalia</taxon>
        <taxon>Eutheria</taxon>
        <taxon>Euarchontoglires</taxon>
        <taxon>Glires</taxon>
        <taxon>Rodentia</taxon>
        <taxon>Hystricomorpha</taxon>
        <taxon>Octodontidae</taxon>
        <taxon>Octodon</taxon>
    </lineage>
</organism>
<evidence type="ECO:0000256" key="20">
    <source>
        <dbReference type="PROSITE-ProRule" id="PRU00502"/>
    </source>
</evidence>
<dbReference type="PROSITE" id="PS50271">
    <property type="entry name" value="ZF_UBP"/>
    <property type="match status" value="1"/>
</dbReference>
<dbReference type="GeneID" id="101585718"/>
<dbReference type="Gene3D" id="3.30.40.10">
    <property type="entry name" value="Zinc/RING finger domain, C3HC4 (zinc finger)"/>
    <property type="match status" value="2"/>
</dbReference>
<dbReference type="SMART" id="SM00165">
    <property type="entry name" value="UBA"/>
    <property type="match status" value="2"/>
</dbReference>
<evidence type="ECO:0000256" key="16">
    <source>
        <dbReference type="ARBA" id="ARBA00064879"/>
    </source>
</evidence>
<comment type="function">
    <text evidence="21">Deubiquitinating enzyme that removes conjugated ubiquitin from specific proteins to regulate different cellular processes.</text>
</comment>
<dbReference type="InterPro" id="IPR038765">
    <property type="entry name" value="Papain-like_cys_pep_sf"/>
</dbReference>
<evidence type="ECO:0000256" key="9">
    <source>
        <dbReference type="ARBA" id="ARBA00022737"/>
    </source>
</evidence>
<evidence type="ECO:0000256" key="15">
    <source>
        <dbReference type="ARBA" id="ARBA00022843"/>
    </source>
</evidence>
<evidence type="ECO:0000256" key="19">
    <source>
        <dbReference type="PIRSR" id="PIRSR016308-3"/>
    </source>
</evidence>
<evidence type="ECO:0000256" key="18">
    <source>
        <dbReference type="PIRSR" id="PIRSR016308-1"/>
    </source>
</evidence>
<feature type="active site" description="Proton acceptor" evidence="18">
    <location>
        <position position="756"/>
    </location>
</feature>
<dbReference type="CDD" id="cd14384">
    <property type="entry name" value="UBA1_UBP13"/>
    <property type="match status" value="1"/>
</dbReference>
<dbReference type="FunFam" id="1.10.8.10:FF:000047">
    <property type="entry name" value="Ubiquitin carboxyl-terminal hydrolase"/>
    <property type="match status" value="1"/>
</dbReference>
<dbReference type="InParanoid" id="A0A6P3V8M3"/>
<reference evidence="26" key="1">
    <citation type="submission" date="2025-08" db="UniProtKB">
        <authorList>
            <consortium name="RefSeq"/>
        </authorList>
    </citation>
    <scope>IDENTIFICATION</scope>
</reference>
<feature type="domain" description="USP" evidence="23">
    <location>
        <begin position="334"/>
        <end position="794"/>
    </location>
</feature>
<keyword evidence="15" id="KW-0832">Ubl conjugation</keyword>
<evidence type="ECO:0000259" key="22">
    <source>
        <dbReference type="PROSITE" id="PS50030"/>
    </source>
</evidence>
<dbReference type="GO" id="GO:0008270">
    <property type="term" value="F:zinc ion binding"/>
    <property type="evidence" value="ECO:0007669"/>
    <property type="project" value="UniProtKB-UniRule"/>
</dbReference>
<keyword evidence="13 17" id="KW-0788">Thiol protease</keyword>
<dbReference type="Pfam" id="PF02148">
    <property type="entry name" value="zf-UBP"/>
    <property type="match status" value="1"/>
</dbReference>
<dbReference type="FunFam" id="1.10.8.10:FF:000016">
    <property type="entry name" value="Ubiquitin carboxyl-terminal hydrolase"/>
    <property type="match status" value="1"/>
</dbReference>
<comment type="subunit">
    <text evidence="16">Interacts with UFD1. Interacts (via UBA domains) with SIAH2 (when ubiquitinated). Interacts with BAG6; the interaction is direct and may mediate UBL4A deubiquitination. Interacts (via UBA 2 domain) with AMFR; the interaction is direct. Interacts with UBL4A; may be indirect via BAG6. Interacts with NEDD4.</text>
</comment>
<protein>
    <recommendedName>
        <fullName evidence="17 21">Ubiquitin carboxyl-terminal hydrolase</fullName>
        <ecNumber evidence="17 21">3.4.19.12</ecNumber>
    </recommendedName>
</protein>
<feature type="domain" description="UBA" evidence="22">
    <location>
        <begin position="585"/>
        <end position="626"/>
    </location>
</feature>
<feature type="binding site" evidence="19">
    <location>
        <position position="212"/>
    </location>
    <ligand>
        <name>Zn(2+)</name>
        <dbReference type="ChEBI" id="CHEBI:29105"/>
    </ligand>
</feature>
<keyword evidence="7 17" id="KW-0645">Protease</keyword>
<dbReference type="Proteomes" id="UP000515203">
    <property type="component" value="Unplaced"/>
</dbReference>
<dbReference type="InterPro" id="IPR013083">
    <property type="entry name" value="Znf_RING/FYVE/PHD"/>
</dbReference>
<feature type="active site" description="Nucleophile" evidence="18">
    <location>
        <position position="343"/>
    </location>
</feature>
<evidence type="ECO:0000256" key="12">
    <source>
        <dbReference type="ARBA" id="ARBA00022801"/>
    </source>
</evidence>
<dbReference type="RefSeq" id="XP_012368434.1">
    <property type="nucleotide sequence ID" value="XM_012512980.2"/>
</dbReference>
<evidence type="ECO:0000313" key="25">
    <source>
        <dbReference type="Proteomes" id="UP000515203"/>
    </source>
</evidence>
<dbReference type="OrthoDB" id="361536at2759"/>
<dbReference type="InterPro" id="IPR015940">
    <property type="entry name" value="UBA"/>
</dbReference>
<evidence type="ECO:0000259" key="23">
    <source>
        <dbReference type="PROSITE" id="PS50235"/>
    </source>
</evidence>
<feature type="binding site" evidence="19">
    <location>
        <position position="229"/>
    </location>
    <ligand>
        <name>Zn(2+)</name>
        <dbReference type="ChEBI" id="CHEBI:29105"/>
    </ligand>
</feature>
<dbReference type="AlphaFoldDB" id="A0A6P3V8M3"/>
<evidence type="ECO:0000256" key="8">
    <source>
        <dbReference type="ARBA" id="ARBA00022723"/>
    </source>
</evidence>
<dbReference type="FunFam" id="3.90.70.10:FF:000042">
    <property type="entry name" value="Ubiquitin carboxyl-terminal hydrolase"/>
    <property type="match status" value="1"/>
</dbReference>
<evidence type="ECO:0000256" key="14">
    <source>
        <dbReference type="ARBA" id="ARBA00022833"/>
    </source>
</evidence>
<keyword evidence="12 17" id="KW-0378">Hydrolase</keyword>
<dbReference type="InterPro" id="IPR050164">
    <property type="entry name" value="Peptidase_C19"/>
</dbReference>
<evidence type="ECO:0000256" key="11">
    <source>
        <dbReference type="ARBA" id="ARBA00022786"/>
    </source>
</evidence>
<dbReference type="PANTHER" id="PTHR24006:SF682">
    <property type="entry name" value="UBIQUITIN CARBOXYL-TERMINAL HYDROLASE 13"/>
    <property type="match status" value="1"/>
</dbReference>
<dbReference type="InterPro" id="IPR009060">
    <property type="entry name" value="UBA-like_sf"/>
</dbReference>
<dbReference type="PIRSF" id="PIRSF016308">
    <property type="entry name" value="UBP"/>
    <property type="match status" value="1"/>
</dbReference>
<evidence type="ECO:0000256" key="10">
    <source>
        <dbReference type="ARBA" id="ARBA00022771"/>
    </source>
</evidence>
<dbReference type="InterPro" id="IPR016652">
    <property type="entry name" value="Ubiquitinyl_hydrolase"/>
</dbReference>
<dbReference type="GO" id="GO:0016579">
    <property type="term" value="P:protein deubiquitination"/>
    <property type="evidence" value="ECO:0007669"/>
    <property type="project" value="InterPro"/>
</dbReference>
<feature type="binding site" evidence="19">
    <location>
        <position position="209"/>
    </location>
    <ligand>
        <name>Zn(2+)</name>
        <dbReference type="ChEBI" id="CHEBI:29105"/>
    </ligand>
</feature>
<keyword evidence="25" id="KW-1185">Reference proteome</keyword>
<dbReference type="Gene3D" id="3.90.70.10">
    <property type="entry name" value="Cysteine proteinases"/>
    <property type="match status" value="3"/>
</dbReference>
<dbReference type="Pfam" id="PF00627">
    <property type="entry name" value="UBA"/>
    <property type="match status" value="2"/>
</dbReference>
<evidence type="ECO:0000256" key="3">
    <source>
        <dbReference type="ARBA" id="ARBA00009085"/>
    </source>
</evidence>
<evidence type="ECO:0000256" key="5">
    <source>
        <dbReference type="ARBA" id="ARBA00022499"/>
    </source>
</evidence>
<dbReference type="SUPFAM" id="SSF54001">
    <property type="entry name" value="Cysteine proteinases"/>
    <property type="match status" value="1"/>
</dbReference>
<keyword evidence="4" id="KW-0963">Cytoplasm</keyword>
<dbReference type="FunFam" id="3.30.40.10:FF:000770">
    <property type="entry name" value="Ubiquitin carboxyl-terminal hydrolase"/>
    <property type="match status" value="1"/>
</dbReference>
<dbReference type="PROSITE" id="PS00972">
    <property type="entry name" value="USP_1"/>
    <property type="match status" value="1"/>
</dbReference>
<evidence type="ECO:0000259" key="24">
    <source>
        <dbReference type="PROSITE" id="PS50271"/>
    </source>
</evidence>
<dbReference type="FunFam" id="3.30.40.10:FF:000026">
    <property type="entry name" value="Ubiquitin carboxyl-terminal hydrolase"/>
    <property type="match status" value="1"/>
</dbReference>
<dbReference type="InterPro" id="IPR028889">
    <property type="entry name" value="USP"/>
</dbReference>
<dbReference type="InterPro" id="IPR001607">
    <property type="entry name" value="Znf_UBP"/>
</dbReference>
<dbReference type="SUPFAM" id="SSF57850">
    <property type="entry name" value="RING/U-box"/>
    <property type="match status" value="1"/>
</dbReference>
<comment type="similarity">
    <text evidence="3 17 21">Belongs to the peptidase C19 family.</text>
</comment>
<dbReference type="CTD" id="8975"/>